<sequence length="502" mass="54468">MQPENLKVFDNRHAGLLTSQYLTAPHQRTVSSSQAAEIPRAYHHQCPPGRCVWSSAGDAAGGGLAYIATGGRTHTHATTTTTATRSTITIIIISTMASLIFLRVLLLVGVSTAVPQTGGRRNCPDSCPSTSSPVCGTNNVVFRNECYLQKAACTTFPGLGKLRDGPCVSRPVTTSKCREECTKIYLPLCGDDGKTYQNKCLFDLANCRNAQESKSPISIRSENACEVEEVRDICYRDCPGTYDPVCGSDRATYHNKCELSIAMCHNEEVDLHHEGTCAGFSGKGARRPSQTLFSGGASSSVVSEGCEDTCTGGFRPVCGTNNLTYGSDCYLELAKCRYPGLEKRSDGVCTKDCSLQCDTARRLVCGTDGITYTNDCFLLLARCKDPAVGRNHDGPCVFVEKPECRPRLCRERGPSMCGSDGITYANKCLFDAATCHNQGLLKLYDGPCKPDPRRCERCEDNTRNLVCGSDGVTYLNHCHLTLQACLSGYDIYKLANGPCLRR</sequence>
<gene>
    <name evidence="6" type="ORF">O3P69_016038</name>
</gene>
<keyword evidence="1" id="KW-0646">Protease inhibitor</keyword>
<dbReference type="Gene3D" id="3.30.60.30">
    <property type="match status" value="7"/>
</dbReference>
<organism evidence="6 7">
    <name type="scientific">Scylla paramamosain</name>
    <name type="common">Mud crab</name>
    <dbReference type="NCBI Taxonomy" id="85552"/>
    <lineage>
        <taxon>Eukaryota</taxon>
        <taxon>Metazoa</taxon>
        <taxon>Ecdysozoa</taxon>
        <taxon>Arthropoda</taxon>
        <taxon>Crustacea</taxon>
        <taxon>Multicrustacea</taxon>
        <taxon>Malacostraca</taxon>
        <taxon>Eumalacostraca</taxon>
        <taxon>Eucarida</taxon>
        <taxon>Decapoda</taxon>
        <taxon>Pleocyemata</taxon>
        <taxon>Brachyura</taxon>
        <taxon>Eubrachyura</taxon>
        <taxon>Portunoidea</taxon>
        <taxon>Portunidae</taxon>
        <taxon>Portuninae</taxon>
        <taxon>Scylla</taxon>
    </lineage>
</organism>
<feature type="domain" description="Kazal-like" evidence="5">
    <location>
        <begin position="117"/>
        <end position="169"/>
    </location>
</feature>
<feature type="domain" description="Kazal-like" evidence="5">
    <location>
        <begin position="399"/>
        <end position="448"/>
    </location>
</feature>
<dbReference type="PANTHER" id="PTHR10913">
    <property type="entry name" value="FOLLISTATIN-RELATED"/>
    <property type="match status" value="1"/>
</dbReference>
<dbReference type="InterPro" id="IPR002350">
    <property type="entry name" value="Kazal_dom"/>
</dbReference>
<dbReference type="Proteomes" id="UP001487740">
    <property type="component" value="Unassembled WGS sequence"/>
</dbReference>
<dbReference type="SUPFAM" id="SSF100895">
    <property type="entry name" value="Kazal-type serine protease inhibitors"/>
    <property type="match status" value="7"/>
</dbReference>
<evidence type="ECO:0000256" key="3">
    <source>
        <dbReference type="ARBA" id="ARBA00023157"/>
    </source>
</evidence>
<dbReference type="SMART" id="SM00280">
    <property type="entry name" value="KAZAL"/>
    <property type="match status" value="7"/>
</dbReference>
<dbReference type="CDD" id="cd00104">
    <property type="entry name" value="KAZAL_FS"/>
    <property type="match status" value="6"/>
</dbReference>
<dbReference type="PANTHER" id="PTHR10913:SF45">
    <property type="entry name" value="FOLLISTATIN, ISOFORM A-RELATED"/>
    <property type="match status" value="1"/>
</dbReference>
<reference evidence="6 7" key="1">
    <citation type="submission" date="2023-03" db="EMBL/GenBank/DDBJ databases">
        <title>High-quality genome of Scylla paramamosain provides insights in environmental adaptation.</title>
        <authorList>
            <person name="Zhang L."/>
        </authorList>
    </citation>
    <scope>NUCLEOTIDE SEQUENCE [LARGE SCALE GENOMIC DNA]</scope>
    <source>
        <strain evidence="6">LZ_2023a</strain>
        <tissue evidence="6">Muscle</tissue>
    </source>
</reference>
<comment type="caution">
    <text evidence="6">The sequence shown here is derived from an EMBL/GenBank/DDBJ whole genome shotgun (WGS) entry which is preliminary data.</text>
</comment>
<dbReference type="EMBL" id="JARAKH010000036">
    <property type="protein sequence ID" value="KAK8384021.1"/>
    <property type="molecule type" value="Genomic_DNA"/>
</dbReference>
<keyword evidence="4" id="KW-0812">Transmembrane</keyword>
<evidence type="ECO:0000259" key="5">
    <source>
        <dbReference type="PROSITE" id="PS51465"/>
    </source>
</evidence>
<evidence type="ECO:0000256" key="2">
    <source>
        <dbReference type="ARBA" id="ARBA00022900"/>
    </source>
</evidence>
<feature type="domain" description="Kazal-like" evidence="5">
    <location>
        <begin position="343"/>
        <end position="398"/>
    </location>
</feature>
<dbReference type="GO" id="GO:0005576">
    <property type="term" value="C:extracellular region"/>
    <property type="evidence" value="ECO:0007669"/>
    <property type="project" value="TreeGrafter"/>
</dbReference>
<feature type="domain" description="Kazal-like" evidence="5">
    <location>
        <begin position="171"/>
        <end position="227"/>
    </location>
</feature>
<dbReference type="PROSITE" id="PS51465">
    <property type="entry name" value="KAZAL_2"/>
    <property type="match status" value="7"/>
</dbReference>
<protein>
    <recommendedName>
        <fullName evidence="5">Kazal-like domain-containing protein</fullName>
    </recommendedName>
</protein>
<dbReference type="InterPro" id="IPR050653">
    <property type="entry name" value="Prot_Inhib_GrowthFact_Antg"/>
</dbReference>
<keyword evidence="7" id="KW-1185">Reference proteome</keyword>
<dbReference type="InterPro" id="IPR036058">
    <property type="entry name" value="Kazal_dom_sf"/>
</dbReference>
<evidence type="ECO:0000313" key="6">
    <source>
        <dbReference type="EMBL" id="KAK8384021.1"/>
    </source>
</evidence>
<dbReference type="AlphaFoldDB" id="A0AAW0TB46"/>
<feature type="domain" description="Kazal-like" evidence="5">
    <location>
        <begin position="300"/>
        <end position="339"/>
    </location>
</feature>
<keyword evidence="2" id="KW-0722">Serine protease inhibitor</keyword>
<keyword evidence="4" id="KW-1133">Transmembrane helix</keyword>
<accession>A0AAW0TB46</accession>
<feature type="transmembrane region" description="Helical" evidence="4">
    <location>
        <begin position="90"/>
        <end position="114"/>
    </location>
</feature>
<dbReference type="Pfam" id="PF00050">
    <property type="entry name" value="Kazal_1"/>
    <property type="match status" value="3"/>
</dbReference>
<feature type="domain" description="Kazal-like" evidence="5">
    <location>
        <begin position="449"/>
        <end position="501"/>
    </location>
</feature>
<evidence type="ECO:0000256" key="1">
    <source>
        <dbReference type="ARBA" id="ARBA00022690"/>
    </source>
</evidence>
<proteinExistence type="predicted"/>
<feature type="domain" description="Kazal-like" evidence="5">
    <location>
        <begin position="228"/>
        <end position="279"/>
    </location>
</feature>
<keyword evidence="4" id="KW-0472">Membrane</keyword>
<evidence type="ECO:0000313" key="7">
    <source>
        <dbReference type="Proteomes" id="UP001487740"/>
    </source>
</evidence>
<evidence type="ECO:0000256" key="4">
    <source>
        <dbReference type="SAM" id="Phobius"/>
    </source>
</evidence>
<dbReference type="Pfam" id="PF07648">
    <property type="entry name" value="Kazal_2"/>
    <property type="match status" value="4"/>
</dbReference>
<name>A0AAW0TB46_SCYPA</name>
<keyword evidence="3" id="KW-1015">Disulfide bond</keyword>